<feature type="compositionally biased region" description="Basic and acidic residues" evidence="8">
    <location>
        <begin position="246"/>
        <end position="259"/>
    </location>
</feature>
<dbReference type="InterPro" id="IPR012173">
    <property type="entry name" value="Mpp10"/>
</dbReference>
<sequence length="548" mass="61192">MAMDLDEPLAAEKGEVALQQLRRADPSVYLSPSADLAAAARAALKHFHSSLAVVSPVQPPPLPNLLAGPNFDAEQIWSQSELLSRPLLPHLHRQLRRLEHQPLAQPSAAPPPSKPAKAEVDPSDEEEDGEGDESEEENEDGLEGMDDELESGEGEEEETEELGAKAGNGLEDRFLKMDELEEFMEEGEEQEYGGGSKRGEKKKASVNLMEDDSDEEDDGGDDEDDDDLDYEDFESDDEEGAGKSGGDLKYDDFFKESRKQQVKKSNGSTKKVHFKDELHEMEVDDIEKDDVNDGPALEDEQGLSTHEKELLKIRSQIDLMEKASLEPSKWIMNGEVSASSRPRNSALEVDLDFEHNVRPAPVITEEVTASLEEMIKKRIAEGHFDDVEKPSTLLYKAPREQKEMDENKSKKGLAEHYEDEFKLKTGIAPATLAISDELKNEANDLFKKICLKLDALSHFHFAPKPVIEDMSIQVNVPALAMEEVAPVAVSDAAMLAPEEVFEGKGDIKEDAELTQAERKRRRANKKRRYAESHKERPAKLRKEETSNI</sequence>
<dbReference type="OrthoDB" id="445326at2759"/>
<comment type="function">
    <text evidence="7">Involved in nucleolar processing of pre-18S ribosomal RNA.</text>
</comment>
<dbReference type="KEGG" id="hvg:123453192"/>
<dbReference type="GO" id="GO:0032040">
    <property type="term" value="C:small-subunit processome"/>
    <property type="evidence" value="ECO:0000318"/>
    <property type="project" value="GO_Central"/>
</dbReference>
<dbReference type="Gramene" id="HORVU.MOREX.r3.5HG0461960.1">
    <property type="protein sequence ID" value="HORVU.MOREX.r3.5HG0461960.1"/>
    <property type="gene ID" value="HORVU.MOREX.r3.5HG0461960"/>
</dbReference>
<evidence type="ECO:0000256" key="5">
    <source>
        <dbReference type="ARBA" id="ARBA00023274"/>
    </source>
</evidence>
<evidence type="ECO:0000256" key="8">
    <source>
        <dbReference type="SAM" id="MobiDB-lite"/>
    </source>
</evidence>
<keyword evidence="4 7" id="KW-0539">Nucleus</keyword>
<dbReference type="GeneID" id="123453192"/>
<dbReference type="PANTHER" id="PTHR17039">
    <property type="entry name" value="U3 SMALL NUCLEOLAR RIBONUCLEOPROTEIN PROTEIN MPP10"/>
    <property type="match status" value="1"/>
</dbReference>
<dbReference type="PANTHER" id="PTHR17039:SF0">
    <property type="entry name" value="U3 SMALL NUCLEOLAR RIBONUCLEOPROTEIN PROTEIN MPP10"/>
    <property type="match status" value="1"/>
</dbReference>
<comment type="similarity">
    <text evidence="6 7">Belongs to the MPP10 family.</text>
</comment>
<dbReference type="GO" id="GO:0005732">
    <property type="term" value="C:sno(s)RNA-containing ribonucleoprotein complex"/>
    <property type="evidence" value="ECO:0007669"/>
    <property type="project" value="UniProtKB-UniRule"/>
</dbReference>
<keyword evidence="2 7" id="KW-0690">Ribosome biogenesis</keyword>
<dbReference type="AlphaFoldDB" id="A0A8I7BE62"/>
<comment type="subcellular location">
    <subcellularLocation>
        <location evidence="1 7">Nucleus</location>
        <location evidence="1 7">Nucleolus</location>
    </subcellularLocation>
</comment>
<feature type="compositionally biased region" description="Basic and acidic residues" evidence="8">
    <location>
        <begin position="506"/>
        <end position="517"/>
    </location>
</feature>
<organism evidence="9 10">
    <name type="scientific">Hordeum vulgare subsp. vulgare</name>
    <name type="common">Domesticated barley</name>
    <dbReference type="NCBI Taxonomy" id="112509"/>
    <lineage>
        <taxon>Eukaryota</taxon>
        <taxon>Viridiplantae</taxon>
        <taxon>Streptophyta</taxon>
        <taxon>Embryophyta</taxon>
        <taxon>Tracheophyta</taxon>
        <taxon>Spermatophyta</taxon>
        <taxon>Magnoliopsida</taxon>
        <taxon>Liliopsida</taxon>
        <taxon>Poales</taxon>
        <taxon>Poaceae</taxon>
        <taxon>BOP clade</taxon>
        <taxon>Pooideae</taxon>
        <taxon>Triticodae</taxon>
        <taxon>Triticeae</taxon>
        <taxon>Hordeinae</taxon>
        <taxon>Hordeum</taxon>
    </lineage>
</organism>
<accession>A0A8I7BE62</accession>
<dbReference type="GO" id="GO:0034457">
    <property type="term" value="C:Mpp10 complex"/>
    <property type="evidence" value="ECO:0000318"/>
    <property type="project" value="GO_Central"/>
</dbReference>
<dbReference type="GO" id="GO:0003729">
    <property type="term" value="F:mRNA binding"/>
    <property type="evidence" value="ECO:0007669"/>
    <property type="project" value="EnsemblPlants"/>
</dbReference>
<evidence type="ECO:0000256" key="3">
    <source>
        <dbReference type="ARBA" id="ARBA00022552"/>
    </source>
</evidence>
<keyword evidence="10" id="KW-1185">Reference proteome</keyword>
<evidence type="ECO:0000313" key="9">
    <source>
        <dbReference type="EnsemblPlants" id="HORVU.MOREX.r3.5HG0461960.1"/>
    </source>
</evidence>
<reference evidence="10" key="1">
    <citation type="journal article" date="2012" name="Nature">
        <title>A physical, genetic and functional sequence assembly of the barley genome.</title>
        <authorList>
            <consortium name="The International Barley Genome Sequencing Consortium"/>
            <person name="Mayer K.F."/>
            <person name="Waugh R."/>
            <person name="Brown J.W."/>
            <person name="Schulman A."/>
            <person name="Langridge P."/>
            <person name="Platzer M."/>
            <person name="Fincher G.B."/>
            <person name="Muehlbauer G.J."/>
            <person name="Sato K."/>
            <person name="Close T.J."/>
            <person name="Wise R.P."/>
            <person name="Stein N."/>
        </authorList>
    </citation>
    <scope>NUCLEOTIDE SEQUENCE [LARGE SCALE GENOMIC DNA]</scope>
    <source>
        <strain evidence="10">cv. Morex</strain>
    </source>
</reference>
<dbReference type="EnsemblPlants" id="HORVU.MOREX.r3.5HG0461960.1">
    <property type="protein sequence ID" value="HORVU.MOREX.r3.5HG0461960.1"/>
    <property type="gene ID" value="HORVU.MOREX.r3.5HG0461960"/>
</dbReference>
<gene>
    <name evidence="9" type="primary">LOC123453192</name>
</gene>
<dbReference type="GO" id="GO:0006364">
    <property type="term" value="P:rRNA processing"/>
    <property type="evidence" value="ECO:0007669"/>
    <property type="project" value="UniProtKB-KW"/>
</dbReference>
<evidence type="ECO:0000313" key="10">
    <source>
        <dbReference type="Proteomes" id="UP000011116"/>
    </source>
</evidence>
<feature type="region of interest" description="Disordered" evidence="8">
    <location>
        <begin position="506"/>
        <end position="548"/>
    </location>
</feature>
<evidence type="ECO:0000256" key="1">
    <source>
        <dbReference type="ARBA" id="ARBA00004604"/>
    </source>
</evidence>
<dbReference type="SMR" id="A0A8I7BE62"/>
<feature type="compositionally biased region" description="Basic residues" evidence="8">
    <location>
        <begin position="518"/>
        <end position="528"/>
    </location>
</feature>
<evidence type="ECO:0000256" key="2">
    <source>
        <dbReference type="ARBA" id="ARBA00022517"/>
    </source>
</evidence>
<evidence type="ECO:0000256" key="7">
    <source>
        <dbReference type="PIRNR" id="PIRNR017300"/>
    </source>
</evidence>
<dbReference type="PIRSF" id="PIRSF017300">
    <property type="entry name" value="snoRNP_Mpp10"/>
    <property type="match status" value="1"/>
</dbReference>
<dbReference type="Proteomes" id="UP000011116">
    <property type="component" value="Chromosome 5H"/>
</dbReference>
<proteinExistence type="inferred from homology"/>
<feature type="compositionally biased region" description="Acidic residues" evidence="8">
    <location>
        <begin position="121"/>
        <end position="161"/>
    </location>
</feature>
<feature type="region of interest" description="Disordered" evidence="8">
    <location>
        <begin position="95"/>
        <end position="307"/>
    </location>
</feature>
<feature type="compositionally biased region" description="Basic and acidic residues" evidence="8">
    <location>
        <begin position="529"/>
        <end position="548"/>
    </location>
</feature>
<dbReference type="Pfam" id="PF04006">
    <property type="entry name" value="Mpp10"/>
    <property type="match status" value="1"/>
</dbReference>
<keyword evidence="5 7" id="KW-0687">Ribonucleoprotein</keyword>
<feature type="compositionally biased region" description="Acidic residues" evidence="8">
    <location>
        <begin position="179"/>
        <end position="191"/>
    </location>
</feature>
<protein>
    <recommendedName>
        <fullName evidence="7">U3 small nucleolar ribonucleoprotein protein MPP10</fullName>
    </recommendedName>
</protein>
<evidence type="ECO:0000256" key="6">
    <source>
        <dbReference type="ARBA" id="ARBA00029455"/>
    </source>
</evidence>
<reference evidence="9" key="2">
    <citation type="submission" date="2020-10" db="EMBL/GenBank/DDBJ databases">
        <authorList>
            <person name="Scholz U."/>
            <person name="Mascher M."/>
            <person name="Fiebig A."/>
        </authorList>
    </citation>
    <scope>NUCLEOTIDE SEQUENCE [LARGE SCALE GENOMIC DNA]</scope>
    <source>
        <strain evidence="9">cv. Morex</strain>
    </source>
</reference>
<name>A0A8I7BE62_HORVV</name>
<dbReference type="RefSeq" id="XP_044985904.1">
    <property type="nucleotide sequence ID" value="XM_045129969.1"/>
</dbReference>
<keyword evidence="3 7" id="KW-0698">rRNA processing</keyword>
<dbReference type="Gramene" id="HORVU.MOREX.r2.5HG0382410.1">
    <property type="protein sequence ID" value="HORVU.MOREX.r2.5HG0382410.1"/>
    <property type="gene ID" value="HORVU.MOREX.r2.5HG0382410"/>
</dbReference>
<reference evidence="9" key="3">
    <citation type="submission" date="2022-01" db="UniProtKB">
        <authorList>
            <consortium name="EnsemblPlants"/>
        </authorList>
    </citation>
    <scope>IDENTIFICATION</scope>
    <source>
        <strain evidence="9">subsp. vulgare</strain>
    </source>
</reference>
<evidence type="ECO:0000256" key="4">
    <source>
        <dbReference type="ARBA" id="ARBA00023242"/>
    </source>
</evidence>
<feature type="compositionally biased region" description="Acidic residues" evidence="8">
    <location>
        <begin position="209"/>
        <end position="239"/>
    </location>
</feature>
<feature type="compositionally biased region" description="Acidic residues" evidence="8">
    <location>
        <begin position="282"/>
        <end position="301"/>
    </location>
</feature>